<reference evidence="2" key="1">
    <citation type="submission" date="2019-03" db="EMBL/GenBank/DDBJ databases">
        <title>Single cell metagenomics reveals metabolic interactions within the superorganism composed of flagellate Streblomastix strix and complex community of Bacteroidetes bacteria on its surface.</title>
        <authorList>
            <person name="Treitli S.C."/>
            <person name="Kolisko M."/>
            <person name="Husnik F."/>
            <person name="Keeling P."/>
            <person name="Hampl V."/>
        </authorList>
    </citation>
    <scope>NUCLEOTIDE SEQUENCE</scope>
    <source>
        <strain evidence="2">STM</strain>
    </source>
</reference>
<evidence type="ECO:0000256" key="1">
    <source>
        <dbReference type="SAM" id="Phobius"/>
    </source>
</evidence>
<feature type="non-terminal residue" evidence="2">
    <location>
        <position position="1"/>
    </location>
</feature>
<dbReference type="EC" id="3.4.24.-" evidence="2"/>
<organism evidence="2">
    <name type="scientific">termite gut metagenome</name>
    <dbReference type="NCBI Taxonomy" id="433724"/>
    <lineage>
        <taxon>unclassified sequences</taxon>
        <taxon>metagenomes</taxon>
        <taxon>organismal metagenomes</taxon>
    </lineage>
</organism>
<name>A0A5J4PQ37_9ZZZZ</name>
<dbReference type="GO" id="GO:0008237">
    <property type="term" value="F:metallopeptidase activity"/>
    <property type="evidence" value="ECO:0007669"/>
    <property type="project" value="UniProtKB-KW"/>
</dbReference>
<sequence>VLFLLYEIITRRKPSDKFMEYAQITGMVLLFGLLIWANLNDVLRFLF</sequence>
<accession>A0A5J4PQ37</accession>
<keyword evidence="1" id="KW-0812">Transmembrane</keyword>
<dbReference type="AlphaFoldDB" id="A0A5J4PQ37"/>
<dbReference type="EMBL" id="SNRY01006847">
    <property type="protein sequence ID" value="KAA6311645.1"/>
    <property type="molecule type" value="Genomic_DNA"/>
</dbReference>
<evidence type="ECO:0000313" key="2">
    <source>
        <dbReference type="EMBL" id="KAA6311645.1"/>
    </source>
</evidence>
<keyword evidence="2" id="KW-0645">Protease</keyword>
<protein>
    <submittedName>
        <fullName evidence="2">Putative zinc metalloprotease</fullName>
        <ecNumber evidence="2">3.4.24.-</ecNumber>
    </submittedName>
</protein>
<keyword evidence="1" id="KW-1133">Transmembrane helix</keyword>
<feature type="transmembrane region" description="Helical" evidence="1">
    <location>
        <begin position="21"/>
        <end position="39"/>
    </location>
</feature>
<keyword evidence="2" id="KW-0378">Hydrolase</keyword>
<gene>
    <name evidence="2" type="ORF">EZS27_037269</name>
</gene>
<keyword evidence="2" id="KW-0482">Metalloprotease</keyword>
<dbReference type="GO" id="GO:0006508">
    <property type="term" value="P:proteolysis"/>
    <property type="evidence" value="ECO:0007669"/>
    <property type="project" value="UniProtKB-KW"/>
</dbReference>
<comment type="caution">
    <text evidence="2">The sequence shown here is derived from an EMBL/GenBank/DDBJ whole genome shotgun (WGS) entry which is preliminary data.</text>
</comment>
<proteinExistence type="predicted"/>
<keyword evidence="1" id="KW-0472">Membrane</keyword>